<reference evidence="10 11" key="1">
    <citation type="submission" date="2016-10" db="EMBL/GenBank/DDBJ databases">
        <authorList>
            <person name="de Groot N.N."/>
        </authorList>
    </citation>
    <scope>NUCLEOTIDE SEQUENCE [LARGE SCALE GENOMIC DNA]</scope>
    <source>
        <strain evidence="10 11">R5</strain>
    </source>
</reference>
<dbReference type="GO" id="GO:0005886">
    <property type="term" value="C:plasma membrane"/>
    <property type="evidence" value="ECO:0007669"/>
    <property type="project" value="UniProtKB-SubCell"/>
</dbReference>
<proteinExistence type="inferred from homology"/>
<keyword evidence="6 8" id="KW-1133">Transmembrane helix</keyword>
<organism evidence="10 11">
    <name type="scientific">Bradyrhizobium brasilense</name>
    <dbReference type="NCBI Taxonomy" id="1419277"/>
    <lineage>
        <taxon>Bacteria</taxon>
        <taxon>Pseudomonadati</taxon>
        <taxon>Pseudomonadota</taxon>
        <taxon>Alphaproteobacteria</taxon>
        <taxon>Hyphomicrobiales</taxon>
        <taxon>Nitrobacteraceae</taxon>
        <taxon>Bradyrhizobium</taxon>
    </lineage>
</organism>
<feature type="transmembrane region" description="Helical" evidence="8">
    <location>
        <begin position="378"/>
        <end position="398"/>
    </location>
</feature>
<dbReference type="InterPro" id="IPR000515">
    <property type="entry name" value="MetI-like"/>
</dbReference>
<comment type="subcellular location">
    <subcellularLocation>
        <location evidence="1">Cell inner membrane</location>
        <topology evidence="1">Multi-pass membrane protein</topology>
    </subcellularLocation>
    <subcellularLocation>
        <location evidence="8">Cell membrane</location>
        <topology evidence="8">Multi-pass membrane protein</topology>
    </subcellularLocation>
</comment>
<evidence type="ECO:0000256" key="2">
    <source>
        <dbReference type="ARBA" id="ARBA00022448"/>
    </source>
</evidence>
<feature type="transmembrane region" description="Helical" evidence="8">
    <location>
        <begin position="78"/>
        <end position="104"/>
    </location>
</feature>
<feature type="transmembrane region" description="Helical" evidence="8">
    <location>
        <begin position="221"/>
        <end position="246"/>
    </location>
</feature>
<evidence type="ECO:0000256" key="1">
    <source>
        <dbReference type="ARBA" id="ARBA00004429"/>
    </source>
</evidence>
<dbReference type="InterPro" id="IPR035906">
    <property type="entry name" value="MetI-like_sf"/>
</dbReference>
<feature type="transmembrane region" description="Helical" evidence="8">
    <location>
        <begin position="158"/>
        <end position="185"/>
    </location>
</feature>
<keyword evidence="2 8" id="KW-0813">Transport</keyword>
<keyword evidence="3" id="KW-1003">Cell membrane</keyword>
<evidence type="ECO:0000259" key="9">
    <source>
        <dbReference type="PROSITE" id="PS50928"/>
    </source>
</evidence>
<dbReference type="Proteomes" id="UP000199245">
    <property type="component" value="Unassembled WGS sequence"/>
</dbReference>
<feature type="transmembrane region" description="Helical" evidence="8">
    <location>
        <begin position="116"/>
        <end position="138"/>
    </location>
</feature>
<dbReference type="CDD" id="cd06261">
    <property type="entry name" value="TM_PBP2"/>
    <property type="match status" value="2"/>
</dbReference>
<dbReference type="Gene3D" id="1.10.3720.10">
    <property type="entry name" value="MetI-like"/>
    <property type="match status" value="2"/>
</dbReference>
<dbReference type="SUPFAM" id="SSF161098">
    <property type="entry name" value="MetI-like"/>
    <property type="match status" value="2"/>
</dbReference>
<dbReference type="GO" id="GO:0055085">
    <property type="term" value="P:transmembrane transport"/>
    <property type="evidence" value="ECO:0007669"/>
    <property type="project" value="InterPro"/>
</dbReference>
<keyword evidence="4" id="KW-0997">Cell inner membrane</keyword>
<dbReference type="Pfam" id="PF00528">
    <property type="entry name" value="BPD_transp_1"/>
    <property type="match status" value="2"/>
</dbReference>
<evidence type="ECO:0000256" key="4">
    <source>
        <dbReference type="ARBA" id="ARBA00022519"/>
    </source>
</evidence>
<feature type="transmembrane region" description="Helical" evidence="8">
    <location>
        <begin position="500"/>
        <end position="523"/>
    </location>
</feature>
<dbReference type="PANTHER" id="PTHR43357">
    <property type="entry name" value="INNER MEMBRANE ABC TRANSPORTER PERMEASE PROTEIN YDCV"/>
    <property type="match status" value="1"/>
</dbReference>
<dbReference type="AlphaFoldDB" id="A0A1G7Q5A6"/>
<feature type="transmembrane region" description="Helical" evidence="8">
    <location>
        <begin position="410"/>
        <end position="432"/>
    </location>
</feature>
<evidence type="ECO:0000256" key="5">
    <source>
        <dbReference type="ARBA" id="ARBA00022692"/>
    </source>
</evidence>
<feature type="transmembrane region" description="Helical" evidence="8">
    <location>
        <begin position="316"/>
        <end position="336"/>
    </location>
</feature>
<feature type="domain" description="ABC transmembrane type-1" evidence="9">
    <location>
        <begin position="78"/>
        <end position="285"/>
    </location>
</feature>
<evidence type="ECO:0000256" key="3">
    <source>
        <dbReference type="ARBA" id="ARBA00022475"/>
    </source>
</evidence>
<evidence type="ECO:0000256" key="7">
    <source>
        <dbReference type="ARBA" id="ARBA00023136"/>
    </source>
</evidence>
<protein>
    <submittedName>
        <fullName evidence="10">Iron(III) transport system permease protein</fullName>
    </submittedName>
</protein>
<keyword evidence="7 8" id="KW-0472">Membrane</keyword>
<evidence type="ECO:0000256" key="8">
    <source>
        <dbReference type="RuleBase" id="RU363032"/>
    </source>
</evidence>
<evidence type="ECO:0000313" key="11">
    <source>
        <dbReference type="Proteomes" id="UP000199245"/>
    </source>
</evidence>
<comment type="similarity">
    <text evidence="8">Belongs to the binding-protein-dependent transport system permease family.</text>
</comment>
<evidence type="ECO:0000313" key="10">
    <source>
        <dbReference type="EMBL" id="SDF92780.1"/>
    </source>
</evidence>
<accession>A0A1G7Q5A6</accession>
<dbReference type="EMBL" id="FMZW01000089">
    <property type="protein sequence ID" value="SDF92780.1"/>
    <property type="molecule type" value="Genomic_DNA"/>
</dbReference>
<feature type="transmembrane region" description="Helical" evidence="8">
    <location>
        <begin position="438"/>
        <end position="456"/>
    </location>
</feature>
<sequence length="581" mass="62255">MDGAQIGDSMTLTTTSPASRPRIDWTRPVLWLFAAVLILLILLPLSWLAVFAFTDKSRHPTLQNFVTLFSNPDFLDPLLTTAIIATTSALICCIVAAPISWLVSRTDMPGRQTIRALVTASFVTPPFLGAVAWELLAAPNSGLLNQLYRLFAGEDADALFNIYSMTGIIFVISCYTFPFVFVLVANALDTMPGELEDASAILGGNAWTTARRVTIPLALPALVAGALIAFLQAMTLFGSPAILALPAGFHTMTTKIWSLFQYPPKLELAAAAAVPLLVLTILPLQGQKALLGRRGYSVIGGKYGAPRRVELRGWRWAALGFCLLVLLNPVFLPYLALLNAAFSPNATTLVTPSTATLHNIVFVFTELSSTRLALKNTVILGTATATIGTILALVIAYVTTRKVIAGHRVLGFLATAPVAVPGIVLGVGLFLSYTRPPFVLYGTLWILLLAFLTINLPSAYQQLQAAFATIHPELEEASRILGATRLQALRQITAPLLRTGVIATWCFIFIGVMRELSAAIVLFTSQTKVLSVLIYDLNEGGDLAAIAVLGIAMLVITFAVVLAVNRIPMSGGNAGARLRNG</sequence>
<keyword evidence="5 8" id="KW-0812">Transmembrane</keyword>
<evidence type="ECO:0000256" key="6">
    <source>
        <dbReference type="ARBA" id="ARBA00022989"/>
    </source>
</evidence>
<feature type="transmembrane region" description="Helical" evidence="8">
    <location>
        <begin position="29"/>
        <end position="53"/>
    </location>
</feature>
<name>A0A1G7Q5A6_9BRAD</name>
<gene>
    <name evidence="10" type="ORF">SAMN05216337_108913</name>
</gene>
<dbReference type="PANTHER" id="PTHR43357:SF4">
    <property type="entry name" value="INNER MEMBRANE ABC TRANSPORTER PERMEASE PROTEIN YDCV"/>
    <property type="match status" value="1"/>
</dbReference>
<feature type="transmembrane region" description="Helical" evidence="8">
    <location>
        <begin position="543"/>
        <end position="564"/>
    </location>
</feature>
<dbReference type="PROSITE" id="PS50928">
    <property type="entry name" value="ABC_TM1"/>
    <property type="match status" value="2"/>
</dbReference>
<feature type="domain" description="ABC transmembrane type-1" evidence="9">
    <location>
        <begin position="374"/>
        <end position="564"/>
    </location>
</feature>
<feature type="transmembrane region" description="Helical" evidence="8">
    <location>
        <begin position="266"/>
        <end position="284"/>
    </location>
</feature>